<comment type="caution">
    <text evidence="1">The sequence shown here is derived from an EMBL/GenBank/DDBJ whole genome shotgun (WGS) entry which is preliminary data.</text>
</comment>
<proteinExistence type="predicted"/>
<dbReference type="AlphaFoldDB" id="A0A0P5Y9I1"/>
<dbReference type="PANTHER" id="PTHR15430:SF1">
    <property type="entry name" value="GLOMULIN"/>
    <property type="match status" value="1"/>
</dbReference>
<dbReference type="InterPro" id="IPR013877">
    <property type="entry name" value="YAP-bd/ALF4/Glomulin"/>
</dbReference>
<organism evidence="1 2">
    <name type="scientific">Daphnia magna</name>
    <dbReference type="NCBI Taxonomy" id="35525"/>
    <lineage>
        <taxon>Eukaryota</taxon>
        <taxon>Metazoa</taxon>
        <taxon>Ecdysozoa</taxon>
        <taxon>Arthropoda</taxon>
        <taxon>Crustacea</taxon>
        <taxon>Branchiopoda</taxon>
        <taxon>Diplostraca</taxon>
        <taxon>Cladocera</taxon>
        <taxon>Anomopoda</taxon>
        <taxon>Daphniidae</taxon>
        <taxon>Daphnia</taxon>
    </lineage>
</organism>
<dbReference type="GO" id="GO:0055105">
    <property type="term" value="F:ubiquitin-protein transferase inhibitor activity"/>
    <property type="evidence" value="ECO:0007669"/>
    <property type="project" value="TreeGrafter"/>
</dbReference>
<reference evidence="1 2" key="1">
    <citation type="submission" date="2016-03" db="EMBL/GenBank/DDBJ databases">
        <title>EvidentialGene: Evidence-directed Construction of Genes on Genomes.</title>
        <authorList>
            <person name="Gilbert D.G."/>
            <person name="Choi J.-H."/>
            <person name="Mockaitis K."/>
            <person name="Colbourne J."/>
            <person name="Pfrender M."/>
        </authorList>
    </citation>
    <scope>NUCLEOTIDE SEQUENCE [LARGE SCALE GENOMIC DNA]</scope>
    <source>
        <strain evidence="1 2">Xinb3</strain>
        <tissue evidence="1">Complete organism</tissue>
    </source>
</reference>
<dbReference type="OrthoDB" id="619536at2759"/>
<dbReference type="EMBL" id="LRGB01001581">
    <property type="protein sequence ID" value="KZS11098.1"/>
    <property type="molecule type" value="Genomic_DNA"/>
</dbReference>
<dbReference type="Proteomes" id="UP000076858">
    <property type="component" value="Unassembled WGS sequence"/>
</dbReference>
<dbReference type="GO" id="GO:0005737">
    <property type="term" value="C:cytoplasm"/>
    <property type="evidence" value="ECO:0007669"/>
    <property type="project" value="TreeGrafter"/>
</dbReference>
<gene>
    <name evidence="1" type="ORF">APZ42_023838</name>
</gene>
<dbReference type="STRING" id="35525.A0A0P5Y9I1"/>
<evidence type="ECO:0000313" key="1">
    <source>
        <dbReference type="EMBL" id="KZS11098.1"/>
    </source>
</evidence>
<accession>A0A0P5Y9I1</accession>
<dbReference type="PANTHER" id="PTHR15430">
    <property type="entry name" value="GLOMULIN"/>
    <property type="match status" value="1"/>
</dbReference>
<evidence type="ECO:0000313" key="2">
    <source>
        <dbReference type="Proteomes" id="UP000076858"/>
    </source>
</evidence>
<dbReference type="Pfam" id="PF08568">
    <property type="entry name" value="Kinetochor_Ybp2"/>
    <property type="match status" value="1"/>
</dbReference>
<name>A0A0P5Y9I1_9CRUS</name>
<protein>
    <submittedName>
        <fullName evidence="1">Uncharacterized protein</fullName>
    </submittedName>
</protein>
<dbReference type="InterPro" id="IPR019516">
    <property type="entry name" value="Glomulin/ALF4"/>
</dbReference>
<keyword evidence="2" id="KW-1185">Reference proteome</keyword>
<sequence length="588" mass="66605">MSADLFLPNISRWLELGQYQQIKNIILDRTHTPKVREHGMDIILGVCNHLNSEKTVWSPEMEECCEFSLLMVAQLSNPKEVLIALQEQVAEFGSSSKFKILLLPFQAVLLRLPDKQSNILNMVLETIGEHVSSLPLPSPGQCFEGKDRILLDTDPKVQCISDIYEALAEFYAPFVKQMSLNRVQTKLDDQTCLRERRRVLKKNLLKTMEQPLICMDLHFAEGKSPSLLRRIAEKLVHHLSCVCGDFFSLPEIVHHFQGKYKCPSSSSFDDGSPPPTLKSLGMIFYLVYGEQLSCLSVPSVYSQQFIFHTVLQYADLLLRSGEPLVVHKGLILIQGLLKHVGDSSLSMDCLDHPIHFQIFQSLIWLAVSGVNSREFKALSVELWRPYLDKLHLAARHHLLNSLLPTLEHPGLRGLVINIVKDQIALCLDKDLPYFLHDRLDAYLPLIWKLPQDVETDLLEHMDSIMSALNLARFLLLRDRPNVSGFAKHLPLFEVQFTEPLARALKLSRAHYEHYESELSKIGSGVVAICSVLLSMPEMSLEQRKSVITSAINSFDLLESVLARVVECLHSFSGSPPTCERDPLETTDN</sequence>